<feature type="transmembrane region" description="Helical" evidence="2">
    <location>
        <begin position="41"/>
        <end position="58"/>
    </location>
</feature>
<organism evidence="3 4">
    <name type="scientific">Blastomyces gilchristii (strain SLH14081)</name>
    <name type="common">Blastomyces dermatitidis</name>
    <dbReference type="NCBI Taxonomy" id="559298"/>
    <lineage>
        <taxon>Eukaryota</taxon>
        <taxon>Fungi</taxon>
        <taxon>Dikarya</taxon>
        <taxon>Ascomycota</taxon>
        <taxon>Pezizomycotina</taxon>
        <taxon>Eurotiomycetes</taxon>
        <taxon>Eurotiomycetidae</taxon>
        <taxon>Onygenales</taxon>
        <taxon>Ajellomycetaceae</taxon>
        <taxon>Blastomyces</taxon>
    </lineage>
</organism>
<reference evidence="4" key="1">
    <citation type="journal article" date="2015" name="PLoS Genet.">
        <title>The dynamic genome and transcriptome of the human fungal pathogen Blastomyces and close relative Emmonsia.</title>
        <authorList>
            <person name="Munoz J.F."/>
            <person name="Gauthier G.M."/>
            <person name="Desjardins C.A."/>
            <person name="Gallo J.E."/>
            <person name="Holder J."/>
            <person name="Sullivan T.D."/>
            <person name="Marty A.J."/>
            <person name="Carmen J.C."/>
            <person name="Chen Z."/>
            <person name="Ding L."/>
            <person name="Gujja S."/>
            <person name="Magrini V."/>
            <person name="Misas E."/>
            <person name="Mitreva M."/>
            <person name="Priest M."/>
            <person name="Saif S."/>
            <person name="Whiston E.A."/>
            <person name="Young S."/>
            <person name="Zeng Q."/>
            <person name="Goldman W.E."/>
            <person name="Mardis E.R."/>
            <person name="Taylor J.W."/>
            <person name="McEwen J.G."/>
            <person name="Clay O.K."/>
            <person name="Klein B.S."/>
            <person name="Cuomo C.A."/>
        </authorList>
    </citation>
    <scope>NUCLEOTIDE SEQUENCE [LARGE SCALE GENOMIC DNA]</scope>
    <source>
        <strain evidence="4">SLH14081</strain>
    </source>
</reference>
<evidence type="ECO:0000313" key="3">
    <source>
        <dbReference type="EMBL" id="OAT03895.1"/>
    </source>
</evidence>
<sequence length="204" mass="22837">MIAGFFFICWRLGQLVTLIIPIGILSWFVDGFVKNNQLTPTYILVLFIVSVIGIFWALDTLVRHSNAKRSAHFVAFIDLCFVGSFIAGVYQLRRIANADCGNFRADPLTLSLGPFGFAGQRANNPLARDPTKICAMLKTAFAFGIMNIGSFFITSVLAMLMHRHEEKEHEKSSSRRRGSHSSRRGHSGSRHRRSSSGRQPVYDV</sequence>
<evidence type="ECO:0000256" key="1">
    <source>
        <dbReference type="SAM" id="MobiDB-lite"/>
    </source>
</evidence>
<proteinExistence type="predicted"/>
<dbReference type="KEGG" id="bgh:BDBG_00556"/>
<feature type="compositionally biased region" description="Basic residues" evidence="1">
    <location>
        <begin position="174"/>
        <end position="195"/>
    </location>
</feature>
<gene>
    <name evidence="3" type="ORF">BDBG_00556</name>
</gene>
<evidence type="ECO:0008006" key="5">
    <source>
        <dbReference type="Google" id="ProtNLM"/>
    </source>
</evidence>
<dbReference type="VEuPathDB" id="FungiDB:BDBG_00556"/>
<evidence type="ECO:0000313" key="4">
    <source>
        <dbReference type="Proteomes" id="UP000002038"/>
    </source>
</evidence>
<keyword evidence="2" id="KW-0812">Transmembrane</keyword>
<dbReference type="EMBL" id="GG657448">
    <property type="protein sequence ID" value="OAT03895.1"/>
    <property type="molecule type" value="Genomic_DNA"/>
</dbReference>
<feature type="region of interest" description="Disordered" evidence="1">
    <location>
        <begin position="167"/>
        <end position="204"/>
    </location>
</feature>
<dbReference type="AlphaFoldDB" id="A0A179U793"/>
<protein>
    <recommendedName>
        <fullName evidence="5">MARVEL domain-containing protein</fullName>
    </recommendedName>
</protein>
<feature type="transmembrane region" description="Helical" evidence="2">
    <location>
        <begin position="70"/>
        <end position="90"/>
    </location>
</feature>
<evidence type="ECO:0000256" key="2">
    <source>
        <dbReference type="SAM" id="Phobius"/>
    </source>
</evidence>
<dbReference type="STRING" id="559298.A0A179U793"/>
<dbReference type="OrthoDB" id="4918558at2759"/>
<dbReference type="RefSeq" id="XP_002629310.1">
    <property type="nucleotide sequence ID" value="XM_002629264.2"/>
</dbReference>
<name>A0A179U793_BLAGS</name>
<accession>A0A179U793</accession>
<keyword evidence="4" id="KW-1185">Reference proteome</keyword>
<dbReference type="Proteomes" id="UP000002038">
    <property type="component" value="Unassembled WGS sequence"/>
</dbReference>
<dbReference type="GeneID" id="8507790"/>
<feature type="transmembrane region" description="Helical" evidence="2">
    <location>
        <begin position="140"/>
        <end position="161"/>
    </location>
</feature>
<keyword evidence="2" id="KW-0472">Membrane</keyword>
<feature type="transmembrane region" description="Helical" evidence="2">
    <location>
        <begin position="12"/>
        <end position="29"/>
    </location>
</feature>
<keyword evidence="2" id="KW-1133">Transmembrane helix</keyword>